<sequence>MSDYLNEELIFEIFIRLPPKSLLRFRSLSKSLCSFISSPHFIRMHTFRSPKKLLIQHQTYDNEDFYTLHSEDQIPLNPRRGYIRTTPVKAPYLKYSIIVGTCNGIFCLFDYQENHISLWNFSIRRKITLPDCPSRCFSGVQIGFGFDPITNDYKIVKLPTYGGKEESSFVYTIKTNAWSEIASPTPTFHEVLLNACFVNGVLHWVVERHYNNLHDVERFYILKFDLGTLVFDMITLPEPSSKTAGLTSVRGSLAVISGDCDGSWIWVRRDASWNVVYKMKRKHLFDGGLLSVVQFTTNGDLLLLCEGFQIYNPKIGVPLRLVDFSYHSFIVGTEICVETLQLFDVATATS</sequence>
<dbReference type="AlphaFoldDB" id="A0AAU9MPP0"/>
<accession>A0AAU9MPP0</accession>
<evidence type="ECO:0000313" key="2">
    <source>
        <dbReference type="EMBL" id="CAH1426648.1"/>
    </source>
</evidence>
<dbReference type="NCBIfam" id="TIGR01640">
    <property type="entry name" value="F_box_assoc_1"/>
    <property type="match status" value="1"/>
</dbReference>
<evidence type="ECO:0000313" key="3">
    <source>
        <dbReference type="Proteomes" id="UP001157418"/>
    </source>
</evidence>
<dbReference type="PANTHER" id="PTHR31672:SF6">
    <property type="entry name" value="F-BOX DOMAIN-CONTAINING PROTEIN"/>
    <property type="match status" value="1"/>
</dbReference>
<evidence type="ECO:0000259" key="1">
    <source>
        <dbReference type="SMART" id="SM00256"/>
    </source>
</evidence>
<gene>
    <name evidence="2" type="ORF">LVIROSA_LOCUS13717</name>
</gene>
<proteinExistence type="predicted"/>
<protein>
    <recommendedName>
        <fullName evidence="1">F-box domain-containing protein</fullName>
    </recommendedName>
</protein>
<dbReference type="EMBL" id="CAKMRJ010002223">
    <property type="protein sequence ID" value="CAH1426648.1"/>
    <property type="molecule type" value="Genomic_DNA"/>
</dbReference>
<keyword evidence="3" id="KW-1185">Reference proteome</keyword>
<dbReference type="SMART" id="SM00256">
    <property type="entry name" value="FBOX"/>
    <property type="match status" value="1"/>
</dbReference>
<dbReference type="InterPro" id="IPR013187">
    <property type="entry name" value="F-box-assoc_dom_typ3"/>
</dbReference>
<dbReference type="InterPro" id="IPR017451">
    <property type="entry name" value="F-box-assoc_interact_dom"/>
</dbReference>
<dbReference type="PANTHER" id="PTHR31672">
    <property type="entry name" value="BNACNNG10540D PROTEIN"/>
    <property type="match status" value="1"/>
</dbReference>
<dbReference type="Pfam" id="PF00646">
    <property type="entry name" value="F-box"/>
    <property type="match status" value="1"/>
</dbReference>
<reference evidence="2 3" key="1">
    <citation type="submission" date="2022-01" db="EMBL/GenBank/DDBJ databases">
        <authorList>
            <person name="Xiong W."/>
            <person name="Schranz E."/>
        </authorList>
    </citation>
    <scope>NUCLEOTIDE SEQUENCE [LARGE SCALE GENOMIC DNA]</scope>
</reference>
<dbReference type="InterPro" id="IPR001810">
    <property type="entry name" value="F-box_dom"/>
</dbReference>
<dbReference type="InterPro" id="IPR036047">
    <property type="entry name" value="F-box-like_dom_sf"/>
</dbReference>
<dbReference type="SUPFAM" id="SSF81383">
    <property type="entry name" value="F-box domain"/>
    <property type="match status" value="1"/>
</dbReference>
<organism evidence="2 3">
    <name type="scientific">Lactuca virosa</name>
    <dbReference type="NCBI Taxonomy" id="75947"/>
    <lineage>
        <taxon>Eukaryota</taxon>
        <taxon>Viridiplantae</taxon>
        <taxon>Streptophyta</taxon>
        <taxon>Embryophyta</taxon>
        <taxon>Tracheophyta</taxon>
        <taxon>Spermatophyta</taxon>
        <taxon>Magnoliopsida</taxon>
        <taxon>eudicotyledons</taxon>
        <taxon>Gunneridae</taxon>
        <taxon>Pentapetalae</taxon>
        <taxon>asterids</taxon>
        <taxon>campanulids</taxon>
        <taxon>Asterales</taxon>
        <taxon>Asteraceae</taxon>
        <taxon>Cichorioideae</taxon>
        <taxon>Cichorieae</taxon>
        <taxon>Lactucinae</taxon>
        <taxon>Lactuca</taxon>
    </lineage>
</organism>
<dbReference type="InterPro" id="IPR050796">
    <property type="entry name" value="SCF_F-box_component"/>
</dbReference>
<comment type="caution">
    <text evidence="2">The sequence shown here is derived from an EMBL/GenBank/DDBJ whole genome shotgun (WGS) entry which is preliminary data.</text>
</comment>
<dbReference type="Pfam" id="PF08268">
    <property type="entry name" value="FBA_3"/>
    <property type="match status" value="1"/>
</dbReference>
<feature type="domain" description="F-box" evidence="1">
    <location>
        <begin position="5"/>
        <end position="44"/>
    </location>
</feature>
<name>A0AAU9MPP0_9ASTR</name>
<dbReference type="Proteomes" id="UP001157418">
    <property type="component" value="Unassembled WGS sequence"/>
</dbReference>